<evidence type="ECO:0000313" key="3">
    <source>
        <dbReference type="Proteomes" id="UP000054926"/>
    </source>
</evidence>
<feature type="transmembrane region" description="Helical" evidence="1">
    <location>
        <begin position="12"/>
        <end position="33"/>
    </location>
</feature>
<dbReference type="OrthoDB" id="5651887at2"/>
<dbReference type="RefSeq" id="WP_058509664.1">
    <property type="nucleotide sequence ID" value="NZ_LNYY01000016.1"/>
</dbReference>
<feature type="transmembrane region" description="Helical" evidence="1">
    <location>
        <begin position="158"/>
        <end position="175"/>
    </location>
</feature>
<name>A0A0W0ZMN1_9GAMM</name>
<feature type="transmembrane region" description="Helical" evidence="1">
    <location>
        <begin position="220"/>
        <end position="240"/>
    </location>
</feature>
<feature type="transmembrane region" description="Helical" evidence="1">
    <location>
        <begin position="110"/>
        <end position="138"/>
    </location>
</feature>
<feature type="transmembrane region" description="Helical" evidence="1">
    <location>
        <begin position="187"/>
        <end position="214"/>
    </location>
</feature>
<dbReference type="Proteomes" id="UP000054926">
    <property type="component" value="Unassembled WGS sequence"/>
</dbReference>
<comment type="caution">
    <text evidence="2">The sequence shown here is derived from an EMBL/GenBank/DDBJ whole genome shotgun (WGS) entry which is preliminary data.</text>
</comment>
<dbReference type="AlphaFoldDB" id="A0A0W0ZMN1"/>
<evidence type="ECO:0008006" key="4">
    <source>
        <dbReference type="Google" id="ProtNLM"/>
    </source>
</evidence>
<reference evidence="2 3" key="1">
    <citation type="submission" date="2015-11" db="EMBL/GenBank/DDBJ databases">
        <title>Genomic analysis of 38 Legionella species identifies large and diverse effector repertoires.</title>
        <authorList>
            <person name="Burstein D."/>
            <person name="Amaro F."/>
            <person name="Zusman T."/>
            <person name="Lifshitz Z."/>
            <person name="Cohen O."/>
            <person name="Gilbert J.A."/>
            <person name="Pupko T."/>
            <person name="Shuman H.A."/>
            <person name="Segal G."/>
        </authorList>
    </citation>
    <scope>NUCLEOTIDE SEQUENCE [LARGE SCALE GENOMIC DNA]</scope>
    <source>
        <strain evidence="2 3">IMVS3376</strain>
    </source>
</reference>
<keyword evidence="3" id="KW-1185">Reference proteome</keyword>
<protein>
    <recommendedName>
        <fullName evidence="4">Transmembrane protein</fullName>
    </recommendedName>
</protein>
<evidence type="ECO:0000256" key="1">
    <source>
        <dbReference type="SAM" id="Phobius"/>
    </source>
</evidence>
<feature type="transmembrane region" description="Helical" evidence="1">
    <location>
        <begin position="286"/>
        <end position="306"/>
    </location>
</feature>
<proteinExistence type="predicted"/>
<feature type="transmembrane region" description="Helical" evidence="1">
    <location>
        <begin position="318"/>
        <end position="339"/>
    </location>
</feature>
<organism evidence="2 3">
    <name type="scientific">Legionella steelei</name>
    <dbReference type="NCBI Taxonomy" id="947033"/>
    <lineage>
        <taxon>Bacteria</taxon>
        <taxon>Pseudomonadati</taxon>
        <taxon>Pseudomonadota</taxon>
        <taxon>Gammaproteobacteria</taxon>
        <taxon>Legionellales</taxon>
        <taxon>Legionellaceae</taxon>
        <taxon>Legionella</taxon>
    </lineage>
</organism>
<gene>
    <name evidence="2" type="ORF">Lste_0655</name>
</gene>
<accession>A0A0W0ZMN1</accession>
<keyword evidence="1" id="KW-0812">Transmembrane</keyword>
<dbReference type="PATRIC" id="fig|947033.5.peg.697"/>
<feature type="transmembrane region" description="Helical" evidence="1">
    <location>
        <begin position="252"/>
        <end position="274"/>
    </location>
</feature>
<keyword evidence="1" id="KW-1133">Transmembrane helix</keyword>
<dbReference type="EMBL" id="LNYY01000016">
    <property type="protein sequence ID" value="KTD70051.1"/>
    <property type="molecule type" value="Genomic_DNA"/>
</dbReference>
<evidence type="ECO:0000313" key="2">
    <source>
        <dbReference type="EMBL" id="KTD70051.1"/>
    </source>
</evidence>
<sequence length="365" mass="41952">MLANKNTWILNLTGLIVSIVTIVALSLQLYIVADFTLLYGFLFTLSYNGQNNLRLLGSSLFVALILALPGLWISNHVKPQFFYFLVYCFHYTYHHSGNRWKMSYTLFFEAAWNGILVLLVAVLFSLASAVLIFCASFLFSSQGSPYVFNLIYTSTGRLFQLFLTWLLLFIGISVAQNNMKTLHQLRFILITTMYYLLPILVLTSAVVLILLWHIDLNPNVIITVFFELTILGILFLNAYYQDGSDELKRMVWLNWLLRGYKVFLLIMILIANYYAFRYMSIEPSQLIYLTISLFLGWLYAYSAFFSDEKAQKIIENGNKCLVIVFIVAFYLVIASPFNFTVNKDKAPLSLWHGVDSISKGDAQEH</sequence>
<feature type="transmembrane region" description="Helical" evidence="1">
    <location>
        <begin position="53"/>
        <end position="73"/>
    </location>
</feature>
<keyword evidence="1" id="KW-0472">Membrane</keyword>